<dbReference type="GeneID" id="49634857"/>
<protein>
    <submittedName>
        <fullName evidence="1">Uncharacterized conserved protein, contains FHA domain</fullName>
    </submittedName>
</protein>
<dbReference type="EMBL" id="LR134327">
    <property type="protein sequence ID" value="VEF41386.1"/>
    <property type="molecule type" value="Genomic_DNA"/>
</dbReference>
<accession>A0A448F706</accession>
<name>A0A448F706_AGGAP</name>
<sequence length="261" mass="29884">MHKLLLMVTHAFMLEKGTLPHCHFNQQGGIIGASKTANWKINNFKNEISDIEFEIKYYDADYCLIAHTSNIFINKSSYALPIGGIIRLKDNDIISLFNYEIRAKIFTNQAEIVTLQDELSFLVNNPSDKMVIGENNLKLEDFSLHTKTLQNTEKLLTLNQTELDPLLALKDSDITEDILNLGSSYMIDSDYKFFNPNINSSLEYYDPIELNILNKKDEASVNNLYNTPQDVFASLKPVTSIKSGDREEHDEEMLDPLFFIE</sequence>
<reference evidence="1 2" key="1">
    <citation type="submission" date="2018-12" db="EMBL/GenBank/DDBJ databases">
        <authorList>
            <consortium name="Pathogen Informatics"/>
        </authorList>
    </citation>
    <scope>NUCLEOTIDE SEQUENCE [LARGE SCALE GENOMIC DNA]</scope>
    <source>
        <strain evidence="1 2">NCTC5906</strain>
    </source>
</reference>
<dbReference type="AlphaFoldDB" id="A0A448F706"/>
<dbReference type="RefSeq" id="WP_005702001.1">
    <property type="nucleotide sequence ID" value="NZ_AEWB02000012.1"/>
</dbReference>
<evidence type="ECO:0000313" key="1">
    <source>
        <dbReference type="EMBL" id="VEF41386.1"/>
    </source>
</evidence>
<organism evidence="1 2">
    <name type="scientific">Aggregatibacter aphrophilus ATCC 33389</name>
    <dbReference type="NCBI Taxonomy" id="985008"/>
    <lineage>
        <taxon>Bacteria</taxon>
        <taxon>Pseudomonadati</taxon>
        <taxon>Pseudomonadota</taxon>
        <taxon>Gammaproteobacteria</taxon>
        <taxon>Pasteurellales</taxon>
        <taxon>Pasteurellaceae</taxon>
        <taxon>Aggregatibacter</taxon>
    </lineage>
</organism>
<dbReference type="OrthoDB" id="273564at2"/>
<gene>
    <name evidence="1" type="ORF">NCTC5906_00426</name>
</gene>
<dbReference type="Proteomes" id="UP000272690">
    <property type="component" value="Chromosome"/>
</dbReference>
<proteinExistence type="predicted"/>
<evidence type="ECO:0000313" key="2">
    <source>
        <dbReference type="Proteomes" id="UP000272690"/>
    </source>
</evidence>